<dbReference type="EMBL" id="CP072642">
    <property type="protein sequence ID" value="QUV93162.1"/>
    <property type="molecule type" value="Genomic_DNA"/>
</dbReference>
<reference evidence="1 2" key="1">
    <citation type="submission" date="2021-03" db="EMBL/GenBank/DDBJ databases">
        <title>Genomic and phenotypic characterization of Chloracidobacterium isolates provides evidence for multiple species.</title>
        <authorList>
            <person name="Saini M.K."/>
            <person name="Costas A.M.G."/>
            <person name="Tank M."/>
            <person name="Bryant D.A."/>
        </authorList>
    </citation>
    <scope>NUCLEOTIDE SEQUENCE [LARGE SCALE GENOMIC DNA]</scope>
    <source>
        <strain evidence="1 2">N</strain>
    </source>
</reference>
<name>A0ABX8AWT3_9BACT</name>
<organism evidence="1 2">
    <name type="scientific">Chloracidobacterium sp. N</name>
    <dbReference type="NCBI Taxonomy" id="2821540"/>
    <lineage>
        <taxon>Bacteria</taxon>
        <taxon>Pseudomonadati</taxon>
        <taxon>Acidobacteriota</taxon>
        <taxon>Terriglobia</taxon>
        <taxon>Terriglobales</taxon>
        <taxon>Acidobacteriaceae</taxon>
        <taxon>Chloracidobacterium</taxon>
        <taxon>Chloracidobacterium aggregatum</taxon>
    </lineage>
</organism>
<protein>
    <recommendedName>
        <fullName evidence="3">DUF5666 domain-containing protein</fullName>
    </recommendedName>
</protein>
<evidence type="ECO:0000313" key="1">
    <source>
        <dbReference type="EMBL" id="QUV93162.1"/>
    </source>
</evidence>
<gene>
    <name evidence="1" type="ORF">J8C05_07180</name>
</gene>
<dbReference type="RefSeq" id="WP_211421571.1">
    <property type="nucleotide sequence ID" value="NZ_CP072642.1"/>
</dbReference>
<evidence type="ECO:0000313" key="2">
    <source>
        <dbReference type="Proteomes" id="UP000677668"/>
    </source>
</evidence>
<proteinExistence type="predicted"/>
<accession>A0ABX8AWT3</accession>
<keyword evidence="2" id="KW-1185">Reference proteome</keyword>
<dbReference type="Proteomes" id="UP000677668">
    <property type="component" value="Chromosome 1"/>
</dbReference>
<evidence type="ECO:0008006" key="3">
    <source>
        <dbReference type="Google" id="ProtNLM"/>
    </source>
</evidence>
<sequence length="132" mass="14691">MRFLSANLVWFAGFFLLTCSVPMFGQGSVGVGRAPRTASEVKRNLKTVLVVKSVNPDLYTIDATDEITGDELTYRVSRNAKIGTEKGFPILGRSKEIRLSDIKPGQRLEVVYRESLPTQLTRVTLLKDKTAE</sequence>